<dbReference type="InterPro" id="IPR036412">
    <property type="entry name" value="HAD-like_sf"/>
</dbReference>
<dbReference type="AlphaFoldDB" id="A0A6J4QZS7"/>
<dbReference type="PANTHER" id="PTHR19288:SF46">
    <property type="entry name" value="HALOACID DEHALOGENASE-LIKE HYDROLASE DOMAIN-CONTAINING PROTEIN 2"/>
    <property type="match status" value="1"/>
</dbReference>
<dbReference type="GO" id="GO:0005737">
    <property type="term" value="C:cytoplasm"/>
    <property type="evidence" value="ECO:0007669"/>
    <property type="project" value="TreeGrafter"/>
</dbReference>
<dbReference type="NCBIfam" id="TIGR01549">
    <property type="entry name" value="HAD-SF-IA-v1"/>
    <property type="match status" value="1"/>
</dbReference>
<protein>
    <submittedName>
        <fullName evidence="1">HAD-superfamily subfamily IIA hydrolase, hypothetical 2</fullName>
    </submittedName>
</protein>
<dbReference type="Gene3D" id="3.40.50.1000">
    <property type="entry name" value="HAD superfamily/HAD-like"/>
    <property type="match status" value="2"/>
</dbReference>
<organism evidence="1">
    <name type="scientific">uncultured Rubrobacteraceae bacterium</name>
    <dbReference type="NCBI Taxonomy" id="349277"/>
    <lineage>
        <taxon>Bacteria</taxon>
        <taxon>Bacillati</taxon>
        <taxon>Actinomycetota</taxon>
        <taxon>Rubrobacteria</taxon>
        <taxon>Rubrobacterales</taxon>
        <taxon>Rubrobacteraceae</taxon>
        <taxon>environmental samples</taxon>
    </lineage>
</organism>
<dbReference type="InterPro" id="IPR006439">
    <property type="entry name" value="HAD-SF_hydro_IA"/>
</dbReference>
<accession>A0A6J4QZS7</accession>
<dbReference type="GO" id="GO:0016791">
    <property type="term" value="F:phosphatase activity"/>
    <property type="evidence" value="ECO:0007669"/>
    <property type="project" value="TreeGrafter"/>
</dbReference>
<evidence type="ECO:0000313" key="1">
    <source>
        <dbReference type="EMBL" id="CAA9452748.1"/>
    </source>
</evidence>
<keyword evidence="1" id="KW-0378">Hydrolase</keyword>
<proteinExistence type="predicted"/>
<name>A0A6J4QZS7_9ACTN</name>
<dbReference type="SUPFAM" id="SSF56784">
    <property type="entry name" value="HAD-like"/>
    <property type="match status" value="1"/>
</dbReference>
<dbReference type="InterPro" id="IPR023214">
    <property type="entry name" value="HAD_sf"/>
</dbReference>
<dbReference type="EMBL" id="CADCVD010000126">
    <property type="protein sequence ID" value="CAA9452748.1"/>
    <property type="molecule type" value="Genomic_DNA"/>
</dbReference>
<sequence>MVALQKNRYWQKEDGLSLDAGPFVAALEYASGKEATVVGKPEKAFFEAALGELGLEAHRVAMVGDDAEADVAGAKAAGLLGVQVETGKYRPGEAGGADLVVESFADLTGAIGL</sequence>
<gene>
    <name evidence="1" type="ORF">AVDCRST_MAG37-2545</name>
</gene>
<reference evidence="1" key="1">
    <citation type="submission" date="2020-02" db="EMBL/GenBank/DDBJ databases">
        <authorList>
            <person name="Meier V. D."/>
        </authorList>
    </citation>
    <scope>NUCLEOTIDE SEQUENCE</scope>
    <source>
        <strain evidence="1">AVDCRST_MAG37</strain>
    </source>
</reference>
<dbReference type="Pfam" id="PF13242">
    <property type="entry name" value="Hydrolase_like"/>
    <property type="match status" value="1"/>
</dbReference>
<dbReference type="PANTHER" id="PTHR19288">
    <property type="entry name" value="4-NITROPHENYLPHOSPHATASE-RELATED"/>
    <property type="match status" value="1"/>
</dbReference>